<dbReference type="PANTHER" id="PTHR47816:SF4">
    <property type="entry name" value="RIBOSOMAL RNA SMALL SUBUNIT METHYLTRANSFERASE C"/>
    <property type="match status" value="1"/>
</dbReference>
<dbReference type="InterPro" id="IPR007848">
    <property type="entry name" value="Small_mtfrase_dom"/>
</dbReference>
<accession>A0A0R2NPI2</accession>
<dbReference type="PANTHER" id="PTHR47816">
    <property type="entry name" value="RIBOSOMAL RNA SMALL SUBUNIT METHYLTRANSFERASE C"/>
    <property type="match status" value="1"/>
</dbReference>
<keyword evidence="2" id="KW-0808">Transferase</keyword>
<evidence type="ECO:0000256" key="1">
    <source>
        <dbReference type="ARBA" id="ARBA00022603"/>
    </source>
</evidence>
<comment type="caution">
    <text evidence="4">The sequence shown here is derived from an EMBL/GenBank/DDBJ whole genome shotgun (WGS) entry which is preliminary data.</text>
</comment>
<protein>
    <submittedName>
        <fullName evidence="4">16S RNA methylase</fullName>
    </submittedName>
</protein>
<dbReference type="GO" id="GO:0008757">
    <property type="term" value="F:S-adenosylmethionine-dependent methyltransferase activity"/>
    <property type="evidence" value="ECO:0007669"/>
    <property type="project" value="InterPro"/>
</dbReference>
<sequence length="200" mass="22422">MTEYYFTEDPNAEHAERTWDATILKNIFTFTSDSGVFSKNNVDFGTKTLLEAISFQTSDHKILDVGCGYGPIGIVIAKLHQDFVVHMTDVNHRSLGLAERNAKSNHVDQQTKVFESNVYEQVQDQDYTSIISNPPVRAGKKIVDQIISEAKDHLVDGGQLLIVLQKKQGAPSAKKLMNETYGNAEVIKKNKGYYILRSVK</sequence>
<evidence type="ECO:0000259" key="3">
    <source>
        <dbReference type="Pfam" id="PF05175"/>
    </source>
</evidence>
<dbReference type="Gene3D" id="3.40.50.150">
    <property type="entry name" value="Vaccinia Virus protein VP39"/>
    <property type="match status" value="1"/>
</dbReference>
<feature type="domain" description="Methyltransferase small" evidence="3">
    <location>
        <begin position="29"/>
        <end position="197"/>
    </location>
</feature>
<dbReference type="EMBL" id="JQCQ01000006">
    <property type="protein sequence ID" value="KRO25779.1"/>
    <property type="molecule type" value="Genomic_DNA"/>
</dbReference>
<dbReference type="RefSeq" id="WP_057798401.1">
    <property type="nucleotide sequence ID" value="NZ_BJZZ01000006.1"/>
</dbReference>
<organism evidence="4 5">
    <name type="scientific">Pediococcus argentinicus</name>
    <dbReference type="NCBI Taxonomy" id="480391"/>
    <lineage>
        <taxon>Bacteria</taxon>
        <taxon>Bacillati</taxon>
        <taxon>Bacillota</taxon>
        <taxon>Bacilli</taxon>
        <taxon>Lactobacillales</taxon>
        <taxon>Lactobacillaceae</taxon>
        <taxon>Pediococcus</taxon>
    </lineage>
</organism>
<evidence type="ECO:0000313" key="4">
    <source>
        <dbReference type="EMBL" id="KRO25779.1"/>
    </source>
</evidence>
<keyword evidence="1 4" id="KW-0489">Methyltransferase</keyword>
<evidence type="ECO:0000313" key="5">
    <source>
        <dbReference type="Proteomes" id="UP000051249"/>
    </source>
</evidence>
<dbReference type="InterPro" id="IPR046977">
    <property type="entry name" value="RsmC/RlmG"/>
</dbReference>
<name>A0A0R2NPI2_9LACO</name>
<dbReference type="SUPFAM" id="SSF53335">
    <property type="entry name" value="S-adenosyl-L-methionine-dependent methyltransferases"/>
    <property type="match status" value="1"/>
</dbReference>
<dbReference type="AlphaFoldDB" id="A0A0R2NPI2"/>
<evidence type="ECO:0000256" key="2">
    <source>
        <dbReference type="ARBA" id="ARBA00022679"/>
    </source>
</evidence>
<reference evidence="4 5" key="1">
    <citation type="journal article" date="2015" name="Genome Announc.">
        <title>Expanding the biotechnology potential of lactobacilli through comparative genomics of 213 strains and associated genera.</title>
        <authorList>
            <person name="Sun Z."/>
            <person name="Harris H.M."/>
            <person name="McCann A."/>
            <person name="Guo C."/>
            <person name="Argimon S."/>
            <person name="Zhang W."/>
            <person name="Yang X."/>
            <person name="Jeffery I.B."/>
            <person name="Cooney J.C."/>
            <person name="Kagawa T.F."/>
            <person name="Liu W."/>
            <person name="Song Y."/>
            <person name="Salvetti E."/>
            <person name="Wrobel A."/>
            <person name="Rasinkangas P."/>
            <person name="Parkhill J."/>
            <person name="Rea M.C."/>
            <person name="O'Sullivan O."/>
            <person name="Ritari J."/>
            <person name="Douillard F.P."/>
            <person name="Paul Ross R."/>
            <person name="Yang R."/>
            <person name="Briner A.E."/>
            <person name="Felis G.E."/>
            <person name="de Vos W.M."/>
            <person name="Barrangou R."/>
            <person name="Klaenhammer T.R."/>
            <person name="Caufield P.W."/>
            <person name="Cui Y."/>
            <person name="Zhang H."/>
            <person name="O'Toole P.W."/>
        </authorList>
    </citation>
    <scope>NUCLEOTIDE SEQUENCE [LARGE SCALE GENOMIC DNA]</scope>
    <source>
        <strain evidence="4 5">DSM 23026</strain>
    </source>
</reference>
<keyword evidence="5" id="KW-1185">Reference proteome</keyword>
<dbReference type="GO" id="GO:0032259">
    <property type="term" value="P:methylation"/>
    <property type="evidence" value="ECO:0007669"/>
    <property type="project" value="UniProtKB-KW"/>
</dbReference>
<dbReference type="InterPro" id="IPR029063">
    <property type="entry name" value="SAM-dependent_MTases_sf"/>
</dbReference>
<dbReference type="PATRIC" id="fig|480391.4.peg.1567"/>
<dbReference type="Proteomes" id="UP000051249">
    <property type="component" value="Unassembled WGS sequence"/>
</dbReference>
<proteinExistence type="predicted"/>
<dbReference type="OrthoDB" id="9764961at2"/>
<dbReference type="CDD" id="cd02440">
    <property type="entry name" value="AdoMet_MTases"/>
    <property type="match status" value="1"/>
</dbReference>
<gene>
    <name evidence="4" type="ORF">IV88_GL001542</name>
</gene>
<dbReference type="Pfam" id="PF05175">
    <property type="entry name" value="MTS"/>
    <property type="match status" value="1"/>
</dbReference>